<organism evidence="3 4">
    <name type="scientific">Methylobacterium brachiatum</name>
    <dbReference type="NCBI Taxonomy" id="269660"/>
    <lineage>
        <taxon>Bacteria</taxon>
        <taxon>Pseudomonadati</taxon>
        <taxon>Pseudomonadota</taxon>
        <taxon>Alphaproteobacteria</taxon>
        <taxon>Hyphomicrobiales</taxon>
        <taxon>Methylobacteriaceae</taxon>
        <taxon>Methylobacterium</taxon>
    </lineage>
</organism>
<comment type="caution">
    <text evidence="3">The sequence shown here is derived from an EMBL/GenBank/DDBJ whole genome shotgun (WGS) entry which is preliminary data.</text>
</comment>
<evidence type="ECO:0000313" key="3">
    <source>
        <dbReference type="EMBL" id="MER2291937.1"/>
    </source>
</evidence>
<proteinExistence type="predicted"/>
<feature type="transmembrane region" description="Helical" evidence="2">
    <location>
        <begin position="34"/>
        <end position="60"/>
    </location>
</feature>
<sequence>MAPDDVAIAPGSAARSRKAPSPVQELLEPGRGRLMVAMALSAVSATLMTATLIGVAQIAAPSLDALRWTTSLSILRAPNGTV</sequence>
<name>A0ABV1RBE2_9HYPH</name>
<evidence type="ECO:0000313" key="4">
    <source>
        <dbReference type="Proteomes" id="UP001432995"/>
    </source>
</evidence>
<evidence type="ECO:0008006" key="5">
    <source>
        <dbReference type="Google" id="ProtNLM"/>
    </source>
</evidence>
<dbReference type="RefSeq" id="WP_350381299.1">
    <property type="nucleotide sequence ID" value="NZ_JBELQD010000066.1"/>
</dbReference>
<keyword evidence="4" id="KW-1185">Reference proteome</keyword>
<gene>
    <name evidence="3" type="ORF">ABS770_27145</name>
</gene>
<keyword evidence="2" id="KW-0812">Transmembrane</keyword>
<evidence type="ECO:0000256" key="2">
    <source>
        <dbReference type="SAM" id="Phobius"/>
    </source>
</evidence>
<protein>
    <recommendedName>
        <fullName evidence="5">MFS transporter</fullName>
    </recommendedName>
</protein>
<reference evidence="3" key="1">
    <citation type="submission" date="2024-06" db="EMBL/GenBank/DDBJ databases">
        <authorList>
            <person name="Campbell A.G."/>
        </authorList>
    </citation>
    <scope>NUCLEOTIDE SEQUENCE</scope>
    <source>
        <strain evidence="3">EM17</strain>
    </source>
</reference>
<keyword evidence="2" id="KW-0472">Membrane</keyword>
<evidence type="ECO:0000256" key="1">
    <source>
        <dbReference type="SAM" id="MobiDB-lite"/>
    </source>
</evidence>
<dbReference type="EMBL" id="JBELQD010000066">
    <property type="protein sequence ID" value="MER2291937.1"/>
    <property type="molecule type" value="Genomic_DNA"/>
</dbReference>
<accession>A0ABV1RBE2</accession>
<keyword evidence="2" id="KW-1133">Transmembrane helix</keyword>
<feature type="region of interest" description="Disordered" evidence="1">
    <location>
        <begin position="1"/>
        <end position="23"/>
    </location>
</feature>
<dbReference type="Proteomes" id="UP001432995">
    <property type="component" value="Unassembled WGS sequence"/>
</dbReference>